<dbReference type="EMBL" id="JAHUZB010000002">
    <property type="protein sequence ID" value="MBV7390100.1"/>
    <property type="molecule type" value="Genomic_DNA"/>
</dbReference>
<protein>
    <submittedName>
        <fullName evidence="2">PTS cellobiose transporter subunit IIA</fullName>
    </submittedName>
</protein>
<evidence type="ECO:0000313" key="3">
    <source>
        <dbReference type="Proteomes" id="UP000774130"/>
    </source>
</evidence>
<dbReference type="Pfam" id="PF02255">
    <property type="entry name" value="PTS_IIA"/>
    <property type="match status" value="1"/>
</dbReference>
<dbReference type="PANTHER" id="PTHR34382">
    <property type="entry name" value="PTS SYSTEM N,N'-DIACETYLCHITOBIOSE-SPECIFIC EIIA COMPONENT"/>
    <property type="match status" value="1"/>
</dbReference>
<reference evidence="2 3" key="1">
    <citation type="submission" date="2021-06" db="EMBL/GenBank/DDBJ databases">
        <title>Enterococcus alishanensis sp. nov., a novel lactic acid bacterium isolated from fresh coffee beans.</title>
        <authorList>
            <person name="Chen Y.-S."/>
        </authorList>
    </citation>
    <scope>NUCLEOTIDE SEQUENCE [LARGE SCALE GENOMIC DNA]</scope>
    <source>
        <strain evidence="2 3">ALS3</strain>
    </source>
</reference>
<dbReference type="PIRSF" id="PIRSF000699">
    <property type="entry name" value="PTS_IILac_III"/>
    <property type="match status" value="1"/>
</dbReference>
<keyword evidence="3" id="KW-1185">Reference proteome</keyword>
<name>A0ABS6TB25_9ENTE</name>
<dbReference type="InterPro" id="IPR003188">
    <property type="entry name" value="PTS_IIA_lac/cel"/>
</dbReference>
<evidence type="ECO:0000256" key="1">
    <source>
        <dbReference type="PROSITE-ProRule" id="PRU00418"/>
    </source>
</evidence>
<dbReference type="PANTHER" id="PTHR34382:SF7">
    <property type="entry name" value="PTS SYSTEM N,N'-DIACETYLCHITOBIOSE-SPECIFIC EIIA COMPONENT"/>
    <property type="match status" value="1"/>
</dbReference>
<evidence type="ECO:0000313" key="2">
    <source>
        <dbReference type="EMBL" id="MBV7390100.1"/>
    </source>
</evidence>
<dbReference type="CDD" id="cd00215">
    <property type="entry name" value="PTS_IIA_lac"/>
    <property type="match status" value="1"/>
</dbReference>
<proteinExistence type="predicted"/>
<organism evidence="2 3">
    <name type="scientific">Enterococcus alishanensis</name>
    <dbReference type="NCBI Taxonomy" id="1303817"/>
    <lineage>
        <taxon>Bacteria</taxon>
        <taxon>Bacillati</taxon>
        <taxon>Bacillota</taxon>
        <taxon>Bacilli</taxon>
        <taxon>Lactobacillales</taxon>
        <taxon>Enterococcaceae</taxon>
        <taxon>Enterococcus</taxon>
    </lineage>
</organism>
<sequence length="106" mass="12338">MDNEKLQEIAFKIILSSGDARTLIHEAFKAMREKNFKMAHQYIDDVNEALIEAHKVQTSLLQKYAEGKKIELEIIMVHAQDHLMTTMTLKEVAIEMLYLYKEVAEK</sequence>
<feature type="modified residue" description="Phosphohistidine; by HPr" evidence="1">
    <location>
        <position position="78"/>
    </location>
</feature>
<gene>
    <name evidence="2" type="ORF">KUA55_05360</name>
</gene>
<dbReference type="NCBIfam" id="NF007156">
    <property type="entry name" value="PRK09591.1"/>
    <property type="match status" value="1"/>
</dbReference>
<dbReference type="Proteomes" id="UP000774130">
    <property type="component" value="Unassembled WGS sequence"/>
</dbReference>
<dbReference type="PROSITE" id="PS51095">
    <property type="entry name" value="PTS_EIIA_TYPE_3"/>
    <property type="match status" value="1"/>
</dbReference>
<comment type="caution">
    <text evidence="2">The sequence shown here is derived from an EMBL/GenBank/DDBJ whole genome shotgun (WGS) entry which is preliminary data.</text>
</comment>
<dbReference type="RefSeq" id="WP_218325153.1">
    <property type="nucleotide sequence ID" value="NZ_JAHUZB010000002.1"/>
</dbReference>
<accession>A0ABS6TB25</accession>